<reference evidence="1" key="2">
    <citation type="submission" date="2018-05" db="EMBL/GenBank/DDBJ databases">
        <title>OmerRS3 (Oryza meridionalis Reference Sequence Version 3).</title>
        <authorList>
            <person name="Zhang J."/>
            <person name="Kudrna D."/>
            <person name="Lee S."/>
            <person name="Talag J."/>
            <person name="Welchert J."/>
            <person name="Wing R.A."/>
        </authorList>
    </citation>
    <scope>NUCLEOTIDE SEQUENCE [LARGE SCALE GENOMIC DNA]</scope>
    <source>
        <strain evidence="1">cv. OR44</strain>
    </source>
</reference>
<organism evidence="1">
    <name type="scientific">Oryza meridionalis</name>
    <dbReference type="NCBI Taxonomy" id="40149"/>
    <lineage>
        <taxon>Eukaryota</taxon>
        <taxon>Viridiplantae</taxon>
        <taxon>Streptophyta</taxon>
        <taxon>Embryophyta</taxon>
        <taxon>Tracheophyta</taxon>
        <taxon>Spermatophyta</taxon>
        <taxon>Magnoliopsida</taxon>
        <taxon>Liliopsida</taxon>
        <taxon>Poales</taxon>
        <taxon>Poaceae</taxon>
        <taxon>BOP clade</taxon>
        <taxon>Oryzoideae</taxon>
        <taxon>Oryzeae</taxon>
        <taxon>Oryzinae</taxon>
        <taxon>Oryza</taxon>
    </lineage>
</organism>
<keyword evidence="2" id="KW-1185">Reference proteome</keyword>
<protein>
    <submittedName>
        <fullName evidence="1">Uncharacterized protein</fullName>
    </submittedName>
</protein>
<proteinExistence type="predicted"/>
<evidence type="ECO:0000313" key="1">
    <source>
        <dbReference type="EnsemblPlants" id="OMERI05G08610.1"/>
    </source>
</evidence>
<accession>A0A0E0DP87</accession>
<dbReference type="Gramene" id="OMERI05G08610.1">
    <property type="protein sequence ID" value="OMERI05G08610.1"/>
    <property type="gene ID" value="OMERI05G08610"/>
</dbReference>
<dbReference type="EnsemblPlants" id="OMERI05G08610.1">
    <property type="protein sequence ID" value="OMERI05G08610.1"/>
    <property type="gene ID" value="OMERI05G08610"/>
</dbReference>
<name>A0A0E0DP87_9ORYZ</name>
<reference evidence="1" key="1">
    <citation type="submission" date="2015-04" db="UniProtKB">
        <authorList>
            <consortium name="EnsemblPlants"/>
        </authorList>
    </citation>
    <scope>IDENTIFICATION</scope>
</reference>
<evidence type="ECO:0000313" key="2">
    <source>
        <dbReference type="Proteomes" id="UP000008021"/>
    </source>
</evidence>
<dbReference type="Proteomes" id="UP000008021">
    <property type="component" value="Chromosome 5"/>
</dbReference>
<dbReference type="HOGENOM" id="CLU_1734387_0_0_1"/>
<sequence>MLQSNVRITDPPSTTSSREGIINYFLLLQVVIKNVTEPKCHIQHVRSPSLLPNHVSGLQASGHTPFSIPPSSCCLAILRRHQRCSPIAFPPPPCKPYNPPSPLPPDRRCVGSPHCLLKPSWILPRFLAVVSCAKPTTTSQAVPRGEPQIWS</sequence>
<dbReference type="AlphaFoldDB" id="A0A0E0DP87"/>